<sequence>MAGKANTLTARAVANAKHPGTHKRPVRIGDGGGLYLQIAAGGSKSWLFRFRLREKDREMGLGAADPEGRSGGVTLAEAREKAATARKLMREGVDPIDARQDEAEARKAADAAATLAASPRTFKSVTEAFLTDREGGWSNPKHRAQWEATLRTLAFPALGKMPVERIGTEDVLNVLRGIWTQTPETASRLRGRIEAVLNFARVRGWREGENPARWRGHLDHMLANPRKVKRPEHRPALPWREMPAFMAAMLKREGVAIHALAFAILTAARTGEVRLARWREIDREQAVWTVPAARMKARKVHRVPLSPAALAVLDAVAPLAKEGESLIFPSAMREGAALSDMTLSAVIRRMNEEAGGELPRWRDAEGRAVVPHGFRSTFRDWAGETRPEGREVAEAALAHAIKGKAEAAYARSDLLEKRRPLMNAWGEWCGKAPAEVVKLPGAKAG</sequence>
<evidence type="ECO:0000256" key="1">
    <source>
        <dbReference type="ARBA" id="ARBA00008857"/>
    </source>
</evidence>
<protein>
    <submittedName>
        <fullName evidence="9">Site-specific integrase</fullName>
    </submittedName>
</protein>
<dbReference type="InterPro" id="IPR011010">
    <property type="entry name" value="DNA_brk_join_enz"/>
</dbReference>
<keyword evidence="10" id="KW-1185">Reference proteome</keyword>
<dbReference type="InterPro" id="IPR002104">
    <property type="entry name" value="Integrase_catalytic"/>
</dbReference>
<dbReference type="PANTHER" id="PTHR30629">
    <property type="entry name" value="PROPHAGE INTEGRASE"/>
    <property type="match status" value="1"/>
</dbReference>
<dbReference type="PROSITE" id="PS51900">
    <property type="entry name" value="CB"/>
    <property type="match status" value="1"/>
</dbReference>
<feature type="region of interest" description="Disordered" evidence="6">
    <location>
        <begin position="1"/>
        <end position="25"/>
    </location>
</feature>
<dbReference type="InterPro" id="IPR044068">
    <property type="entry name" value="CB"/>
</dbReference>
<dbReference type="InterPro" id="IPR050808">
    <property type="entry name" value="Phage_Integrase"/>
</dbReference>
<dbReference type="Gene3D" id="1.10.150.130">
    <property type="match status" value="1"/>
</dbReference>
<dbReference type="InterPro" id="IPR010998">
    <property type="entry name" value="Integrase_recombinase_N"/>
</dbReference>
<dbReference type="AlphaFoldDB" id="A0A845B9Z1"/>
<dbReference type="Gene3D" id="1.10.443.10">
    <property type="entry name" value="Intergrase catalytic core"/>
    <property type="match status" value="1"/>
</dbReference>
<dbReference type="InterPro" id="IPR038488">
    <property type="entry name" value="Integrase_DNA-bd_sf"/>
</dbReference>
<comment type="similarity">
    <text evidence="1">Belongs to the 'phage' integrase family.</text>
</comment>
<dbReference type="GO" id="GO:0003677">
    <property type="term" value="F:DNA binding"/>
    <property type="evidence" value="ECO:0007669"/>
    <property type="project" value="UniProtKB-UniRule"/>
</dbReference>
<comment type="caution">
    <text evidence="9">The sequence shown here is derived from an EMBL/GenBank/DDBJ whole genome shotgun (WGS) entry which is preliminary data.</text>
</comment>
<organism evidence="9 10">
    <name type="scientific">Teichococcus coralli</name>
    <dbReference type="NCBI Taxonomy" id="2545983"/>
    <lineage>
        <taxon>Bacteria</taxon>
        <taxon>Pseudomonadati</taxon>
        <taxon>Pseudomonadota</taxon>
        <taxon>Alphaproteobacteria</taxon>
        <taxon>Acetobacterales</taxon>
        <taxon>Roseomonadaceae</taxon>
        <taxon>Roseomonas</taxon>
    </lineage>
</organism>
<dbReference type="GO" id="GO:0015074">
    <property type="term" value="P:DNA integration"/>
    <property type="evidence" value="ECO:0007669"/>
    <property type="project" value="UniProtKB-KW"/>
</dbReference>
<keyword evidence="2" id="KW-0229">DNA integration</keyword>
<dbReference type="InterPro" id="IPR053876">
    <property type="entry name" value="Phage_int_M"/>
</dbReference>
<dbReference type="Proteomes" id="UP000460715">
    <property type="component" value="Unassembled WGS sequence"/>
</dbReference>
<dbReference type="SUPFAM" id="SSF56349">
    <property type="entry name" value="DNA breaking-rejoining enzymes"/>
    <property type="match status" value="1"/>
</dbReference>
<dbReference type="PROSITE" id="PS51898">
    <property type="entry name" value="TYR_RECOMBINASE"/>
    <property type="match status" value="1"/>
</dbReference>
<dbReference type="PANTHER" id="PTHR30629:SF2">
    <property type="entry name" value="PROPHAGE INTEGRASE INTS-RELATED"/>
    <property type="match status" value="1"/>
</dbReference>
<keyword evidence="4" id="KW-0233">DNA recombination</keyword>
<feature type="domain" description="Tyr recombinase" evidence="7">
    <location>
        <begin position="232"/>
        <end position="422"/>
    </location>
</feature>
<proteinExistence type="inferred from homology"/>
<accession>A0A845B9Z1</accession>
<dbReference type="GO" id="GO:0006310">
    <property type="term" value="P:DNA recombination"/>
    <property type="evidence" value="ECO:0007669"/>
    <property type="project" value="UniProtKB-KW"/>
</dbReference>
<name>A0A845B9Z1_9PROT</name>
<dbReference type="InterPro" id="IPR025166">
    <property type="entry name" value="Integrase_DNA_bind_dom"/>
</dbReference>
<reference evidence="9 10" key="1">
    <citation type="submission" date="2019-03" db="EMBL/GenBank/DDBJ databases">
        <title>Roseomonas sp. a novel Roseomonas species isolated from Sea whip Gorgonian.</title>
        <authorList>
            <person name="Li F."/>
            <person name="Pan X."/>
            <person name="Huang S."/>
            <person name="Li Z."/>
            <person name="Meng B."/>
        </authorList>
    </citation>
    <scope>NUCLEOTIDE SEQUENCE [LARGE SCALE GENOMIC DNA]</scope>
    <source>
        <strain evidence="9 10">M0104</strain>
    </source>
</reference>
<evidence type="ECO:0000256" key="4">
    <source>
        <dbReference type="ARBA" id="ARBA00023172"/>
    </source>
</evidence>
<dbReference type="Pfam" id="PF13356">
    <property type="entry name" value="Arm-DNA-bind_3"/>
    <property type="match status" value="1"/>
</dbReference>
<evidence type="ECO:0000313" key="10">
    <source>
        <dbReference type="Proteomes" id="UP000460715"/>
    </source>
</evidence>
<dbReference type="CDD" id="cd00801">
    <property type="entry name" value="INT_P4_C"/>
    <property type="match status" value="1"/>
</dbReference>
<gene>
    <name evidence="9" type="ORF">E0493_08595</name>
</gene>
<evidence type="ECO:0000256" key="3">
    <source>
        <dbReference type="ARBA" id="ARBA00023125"/>
    </source>
</evidence>
<dbReference type="OrthoDB" id="7298605at2"/>
<evidence type="ECO:0000256" key="5">
    <source>
        <dbReference type="PROSITE-ProRule" id="PRU01248"/>
    </source>
</evidence>
<evidence type="ECO:0000256" key="6">
    <source>
        <dbReference type="SAM" id="MobiDB-lite"/>
    </source>
</evidence>
<evidence type="ECO:0000259" key="7">
    <source>
        <dbReference type="PROSITE" id="PS51898"/>
    </source>
</evidence>
<dbReference type="InterPro" id="IPR013762">
    <property type="entry name" value="Integrase-like_cat_sf"/>
</dbReference>
<feature type="domain" description="Core-binding (CB)" evidence="8">
    <location>
        <begin position="120"/>
        <end position="201"/>
    </location>
</feature>
<evidence type="ECO:0000256" key="2">
    <source>
        <dbReference type="ARBA" id="ARBA00022908"/>
    </source>
</evidence>
<evidence type="ECO:0000313" key="9">
    <source>
        <dbReference type="EMBL" id="MXP63408.1"/>
    </source>
</evidence>
<dbReference type="EMBL" id="SNVJ01000006">
    <property type="protein sequence ID" value="MXP63408.1"/>
    <property type="molecule type" value="Genomic_DNA"/>
</dbReference>
<evidence type="ECO:0000259" key="8">
    <source>
        <dbReference type="PROSITE" id="PS51900"/>
    </source>
</evidence>
<keyword evidence="3 5" id="KW-0238">DNA-binding</keyword>
<dbReference type="Pfam" id="PF22022">
    <property type="entry name" value="Phage_int_M"/>
    <property type="match status" value="1"/>
</dbReference>
<dbReference type="Pfam" id="PF00589">
    <property type="entry name" value="Phage_integrase"/>
    <property type="match status" value="1"/>
</dbReference>
<dbReference type="Gene3D" id="3.30.160.390">
    <property type="entry name" value="Integrase, DNA-binding domain"/>
    <property type="match status" value="1"/>
</dbReference>